<dbReference type="PIRSF" id="PIRSF001589">
    <property type="entry name" value="Asn_synthetase_glu-h"/>
    <property type="match status" value="1"/>
</dbReference>
<dbReference type="SUPFAM" id="SSF52402">
    <property type="entry name" value="Adenine nucleotide alpha hydrolases-like"/>
    <property type="match status" value="1"/>
</dbReference>
<dbReference type="Pfam" id="PF13537">
    <property type="entry name" value="GATase_7"/>
    <property type="match status" value="1"/>
</dbReference>
<dbReference type="AlphaFoldDB" id="D7E9W7"/>
<dbReference type="Pfam" id="PF00733">
    <property type="entry name" value="Asn_synthase"/>
    <property type="match status" value="1"/>
</dbReference>
<keyword evidence="3 8" id="KW-0547">Nucleotide-binding</keyword>
<dbReference type="GO" id="GO:0006529">
    <property type="term" value="P:asparagine biosynthetic process"/>
    <property type="evidence" value="ECO:0007669"/>
    <property type="project" value="UniProtKB-KW"/>
</dbReference>
<comment type="pathway">
    <text evidence="6">Amino-acid biosynthesis.</text>
</comment>
<evidence type="ECO:0000256" key="7">
    <source>
        <dbReference type="ARBA" id="ARBA00048741"/>
    </source>
</evidence>
<dbReference type="GeneID" id="9347179"/>
<dbReference type="InterPro" id="IPR017932">
    <property type="entry name" value="GATase_2_dom"/>
</dbReference>
<dbReference type="InterPro" id="IPR014729">
    <property type="entry name" value="Rossmann-like_a/b/a_fold"/>
</dbReference>
<dbReference type="Proteomes" id="UP000000391">
    <property type="component" value="Chromosome"/>
</dbReference>
<feature type="active site" description="For GATase activity" evidence="9">
    <location>
        <position position="2"/>
    </location>
</feature>
<dbReference type="RefSeq" id="WP_013194954.1">
    <property type="nucleotide sequence ID" value="NC_014253.1"/>
</dbReference>
<dbReference type="STRING" id="644295.Metev_1539"/>
<evidence type="ECO:0000256" key="3">
    <source>
        <dbReference type="ARBA" id="ARBA00022741"/>
    </source>
</evidence>
<dbReference type="HOGENOM" id="CLU_014658_4_0_2"/>
<feature type="domain" description="Glutamine amidotransferase type-2" evidence="11">
    <location>
        <begin position="2"/>
        <end position="201"/>
    </location>
</feature>
<dbReference type="GO" id="GO:0005524">
    <property type="term" value="F:ATP binding"/>
    <property type="evidence" value="ECO:0007669"/>
    <property type="project" value="UniProtKB-KW"/>
</dbReference>
<dbReference type="SUPFAM" id="SSF56235">
    <property type="entry name" value="N-terminal nucleophile aminohydrolases (Ntn hydrolases)"/>
    <property type="match status" value="1"/>
</dbReference>
<keyword evidence="2 9" id="KW-0028">Amino-acid biosynthesis</keyword>
<keyword evidence="1" id="KW-0436">Ligase</keyword>
<evidence type="ECO:0000256" key="1">
    <source>
        <dbReference type="ARBA" id="ARBA00022598"/>
    </source>
</evidence>
<dbReference type="InterPro" id="IPR006426">
    <property type="entry name" value="Asn_synth_AEB"/>
</dbReference>
<feature type="binding site" evidence="10">
    <location>
        <begin position="359"/>
        <end position="360"/>
    </location>
    <ligand>
        <name>ATP</name>
        <dbReference type="ChEBI" id="CHEBI:30616"/>
    </ligand>
</feature>
<keyword evidence="13" id="KW-1185">Reference proteome</keyword>
<organism evidence="12 13">
    <name type="scientific">Methanohalobium evestigatum (strain ATCC BAA-1072 / DSM 3721 / NBRC 107634 / OCM 161 / Z-7303)</name>
    <dbReference type="NCBI Taxonomy" id="644295"/>
    <lineage>
        <taxon>Archaea</taxon>
        <taxon>Methanobacteriati</taxon>
        <taxon>Methanobacteriota</taxon>
        <taxon>Stenosarchaea group</taxon>
        <taxon>Methanomicrobia</taxon>
        <taxon>Methanosarcinales</taxon>
        <taxon>Methanosarcinaceae</taxon>
        <taxon>Methanohalobium</taxon>
    </lineage>
</organism>
<dbReference type="Gene3D" id="3.60.20.10">
    <property type="entry name" value="Glutamine Phosphoribosylpyrophosphate, subunit 1, domain 1"/>
    <property type="match status" value="1"/>
</dbReference>
<dbReference type="PROSITE" id="PS51278">
    <property type="entry name" value="GATASE_TYPE_2"/>
    <property type="match status" value="1"/>
</dbReference>
<dbReference type="CDD" id="cd00352">
    <property type="entry name" value="Gn_AT_II"/>
    <property type="match status" value="1"/>
</dbReference>
<dbReference type="Gene3D" id="3.40.50.620">
    <property type="entry name" value="HUPs"/>
    <property type="match status" value="1"/>
</dbReference>
<proteinExistence type="predicted"/>
<dbReference type="InterPro" id="IPR029055">
    <property type="entry name" value="Ntn_hydrolases_N"/>
</dbReference>
<keyword evidence="5 9" id="KW-0061">Asparagine biosynthesis</keyword>
<keyword evidence="4 8" id="KW-0067">ATP-binding</keyword>
<evidence type="ECO:0000256" key="4">
    <source>
        <dbReference type="ARBA" id="ARBA00022840"/>
    </source>
</evidence>
<feature type="binding site" evidence="10">
    <location>
        <position position="250"/>
    </location>
    <ligand>
        <name>ATP</name>
        <dbReference type="ChEBI" id="CHEBI:30616"/>
    </ligand>
</feature>
<dbReference type="EMBL" id="CP002069">
    <property type="protein sequence ID" value="ADI74389.1"/>
    <property type="molecule type" value="Genomic_DNA"/>
</dbReference>
<dbReference type="GO" id="GO:0004066">
    <property type="term" value="F:asparagine synthase (glutamine-hydrolyzing) activity"/>
    <property type="evidence" value="ECO:0007669"/>
    <property type="project" value="UniProtKB-EC"/>
</dbReference>
<feature type="binding site" evidence="10">
    <location>
        <position position="104"/>
    </location>
    <ligand>
        <name>L-glutamine</name>
        <dbReference type="ChEBI" id="CHEBI:58359"/>
    </ligand>
</feature>
<accession>D7E9W7</accession>
<evidence type="ECO:0000256" key="10">
    <source>
        <dbReference type="PIRSR" id="PIRSR001589-2"/>
    </source>
</evidence>
<dbReference type="CDD" id="cd01991">
    <property type="entry name" value="Asn_synthase_B_C"/>
    <property type="match status" value="1"/>
</dbReference>
<evidence type="ECO:0000313" key="13">
    <source>
        <dbReference type="Proteomes" id="UP000000391"/>
    </source>
</evidence>
<reference evidence="12 13" key="1">
    <citation type="submission" date="2010-06" db="EMBL/GenBank/DDBJ databases">
        <title>Complete sequence chromosome of Methanohalobium evestigatum Z-7303.</title>
        <authorList>
            <consortium name="US DOE Joint Genome Institute"/>
            <person name="Lucas S."/>
            <person name="Copeland A."/>
            <person name="Lapidus A."/>
            <person name="Cheng J.-F."/>
            <person name="Bruce D."/>
            <person name="Goodwin L."/>
            <person name="Pitluck S."/>
            <person name="Saunders E."/>
            <person name="Detter J.C."/>
            <person name="Han C."/>
            <person name="Tapia R."/>
            <person name="Land M."/>
            <person name="Hauser L."/>
            <person name="Kyrpides N."/>
            <person name="Mikhailova N."/>
            <person name="Sieprawska-Lupa M."/>
            <person name="Whitman W.B."/>
            <person name="Anderson I."/>
            <person name="Woyke T."/>
        </authorList>
    </citation>
    <scope>NUCLEOTIDE SEQUENCE [LARGE SCALE GENOMIC DNA]</scope>
    <source>
        <strain evidence="13">ATCC BAA-1072 / DSM 3721 / NBRC 107634 / OCM 161 / Z-7303</strain>
    </source>
</reference>
<dbReference type="PANTHER" id="PTHR11772">
    <property type="entry name" value="ASPARAGINE SYNTHETASE"/>
    <property type="match status" value="1"/>
</dbReference>
<evidence type="ECO:0000256" key="2">
    <source>
        <dbReference type="ARBA" id="ARBA00022605"/>
    </source>
</evidence>
<dbReference type="InterPro" id="IPR001962">
    <property type="entry name" value="Asn_synthase"/>
</dbReference>
<dbReference type="GO" id="GO:0005829">
    <property type="term" value="C:cytosol"/>
    <property type="evidence" value="ECO:0007669"/>
    <property type="project" value="TreeGrafter"/>
</dbReference>
<name>D7E9W7_METEZ</name>
<dbReference type="KEGG" id="mev:Metev_1539"/>
<sequence>MCAITGFFNTQNAFSNTYKALSELKNRGRDGSGACGLDWVTHSYDINTLELLQDNNILGHNLHSLVKYVPQPIAYTGKMVANCEIYNWKMLSNTYNLDAENDSDFLIKFIEYQISKTDSSNPVRIKDNIEKALNKIIGVYSFAYMLGGYVYVFRDIIGVKPLWYSNSSGFAFASEKKALMKTGYQNVYELNPRESICYDIANNISHFYTRNFFDTKPEHKKQLHTIQKEFGNILEDAVSIRFPDEPFGILFSGGIDSTIIAYICKKLGKQPGIDFTCYVAGFKGNDSGYSPDVSYAKKVADELGLELKIKQITYREVEDYLKTVVSLIEDTSVPKVGVALTMYAACVAAREDGIRVMFSGSGADELLAGYNRHWHSEDVNYECYQDILNIYQKNTYRDDVVSMNNNIELRVPYLDSNLVDYGLKIPAHCKIDNKQGQNKLTLRNVGKKLGLHDDFVHRNKKAAQYGSRFDKAITKLAKKSGFKTKTQYLEQFHEKS</sequence>
<evidence type="ECO:0000259" key="11">
    <source>
        <dbReference type="PROSITE" id="PS51278"/>
    </source>
</evidence>
<protein>
    <recommendedName>
        <fullName evidence="8">Putative asparagine synthetase [glutamine-hydrolyzing]</fullName>
        <ecNumber evidence="8">6.3.5.4</ecNumber>
    </recommendedName>
</protein>
<evidence type="ECO:0000313" key="12">
    <source>
        <dbReference type="EMBL" id="ADI74389.1"/>
    </source>
</evidence>
<comment type="catalytic activity">
    <reaction evidence="7 8">
        <text>L-aspartate + L-glutamine + ATP + H2O = L-asparagine + L-glutamate + AMP + diphosphate + H(+)</text>
        <dbReference type="Rhea" id="RHEA:12228"/>
        <dbReference type="ChEBI" id="CHEBI:15377"/>
        <dbReference type="ChEBI" id="CHEBI:15378"/>
        <dbReference type="ChEBI" id="CHEBI:29985"/>
        <dbReference type="ChEBI" id="CHEBI:29991"/>
        <dbReference type="ChEBI" id="CHEBI:30616"/>
        <dbReference type="ChEBI" id="CHEBI:33019"/>
        <dbReference type="ChEBI" id="CHEBI:58048"/>
        <dbReference type="ChEBI" id="CHEBI:58359"/>
        <dbReference type="ChEBI" id="CHEBI:456215"/>
        <dbReference type="EC" id="6.3.5.4"/>
    </reaction>
</comment>
<evidence type="ECO:0000256" key="6">
    <source>
        <dbReference type="ARBA" id="ARBA00029440"/>
    </source>
</evidence>
<evidence type="ECO:0000256" key="5">
    <source>
        <dbReference type="ARBA" id="ARBA00022888"/>
    </source>
</evidence>
<evidence type="ECO:0000256" key="9">
    <source>
        <dbReference type="PIRSR" id="PIRSR001589-1"/>
    </source>
</evidence>
<dbReference type="InterPro" id="IPR050795">
    <property type="entry name" value="Asn_Synthetase"/>
</dbReference>
<dbReference type="EC" id="6.3.5.4" evidence="8"/>
<gene>
    <name evidence="12" type="ordered locus">Metev_1539</name>
</gene>
<evidence type="ECO:0000256" key="8">
    <source>
        <dbReference type="PIRNR" id="PIRNR001589"/>
    </source>
</evidence>
<dbReference type="PANTHER" id="PTHR11772:SF2">
    <property type="entry name" value="ASPARAGINE SYNTHETASE [GLUTAMINE-HYDROLYZING]"/>
    <property type="match status" value="1"/>
</dbReference>
<keyword evidence="9" id="KW-0315">Glutamine amidotransferase</keyword>